<dbReference type="RefSeq" id="WP_073831497.1">
    <property type="nucleotide sequence ID" value="NZ_JACHJC010000001.1"/>
</dbReference>
<keyword evidence="6" id="KW-1003">Cell membrane</keyword>
<evidence type="ECO:0000256" key="10">
    <source>
        <dbReference type="ARBA" id="ARBA00022723"/>
    </source>
</evidence>
<keyword evidence="17" id="KW-1015">Disulfide bond</keyword>
<evidence type="ECO:0000256" key="2">
    <source>
        <dbReference type="ARBA" id="ARBA00004651"/>
    </source>
</evidence>
<evidence type="ECO:0000256" key="14">
    <source>
        <dbReference type="ARBA" id="ARBA00023004"/>
    </source>
</evidence>
<comment type="caution">
    <text evidence="23">The sequence shown here is derived from an EMBL/GenBank/DDBJ whole genome shotgun (WGS) entry which is preliminary data.</text>
</comment>
<evidence type="ECO:0000256" key="18">
    <source>
        <dbReference type="ARBA" id="ARBA00029586"/>
    </source>
</evidence>
<comment type="similarity">
    <text evidence="3">Belongs to the Rieske iron-sulfur protein family.</text>
</comment>
<feature type="transmembrane region" description="Helical" evidence="21">
    <location>
        <begin position="163"/>
        <end position="188"/>
    </location>
</feature>
<evidence type="ECO:0000256" key="16">
    <source>
        <dbReference type="ARBA" id="ARBA00023136"/>
    </source>
</evidence>
<sequence>MSTHTEHQAQRGPEPLDVNDPRLSRFEVVQEGARRDDIEIVHYEPQVVPGSKAERRLTRTVALMFLLTGVFATAFLVVYIWWPWQWEPGRGGDKLYTPLLGVTLGLALLGIGFGILTWGKKLLPKEVSIQDRHDQVDNPESRKITGETMLYLADEMGVRRRPLLGISLLAGLAPVGAVAAAPLIGGLIEQPHKNNQMFTTGFQPGEGGKKIRLIREDGRPIRPADVSVGGQLTVFPGIDGGVSNKHADSPTLLIHLREDDAQKSRAANERKGHGDYMWGNYVAYSKICTHAGCPASLYEQQTNRLLCPCHQSQFLITDNAKPIFGPANRPLPQLPIEVDEEGFFVAKSDYTETIGPDFWERP</sequence>
<evidence type="ECO:0000256" key="21">
    <source>
        <dbReference type="SAM" id="Phobius"/>
    </source>
</evidence>
<accession>A0ABR6MIY6</accession>
<protein>
    <recommendedName>
        <fullName evidence="4">Cytochrome bc1 complex Rieske iron-sulfur subunit</fullName>
    </recommendedName>
    <alternativeName>
        <fullName evidence="18">Cytochrome bc1 reductase complex subunit QcrA</fullName>
    </alternativeName>
    <alternativeName>
        <fullName evidence="19">Rieske iron-sulfur protein</fullName>
    </alternativeName>
</protein>
<feature type="region of interest" description="Disordered" evidence="20">
    <location>
        <begin position="1"/>
        <end position="20"/>
    </location>
</feature>
<dbReference type="InterPro" id="IPR014349">
    <property type="entry name" value="Rieske_Fe-S_prot"/>
</dbReference>
<keyword evidence="14" id="KW-0408">Iron</keyword>
<dbReference type="PROSITE" id="PS51296">
    <property type="entry name" value="RIESKE"/>
    <property type="match status" value="1"/>
</dbReference>
<keyword evidence="7" id="KW-0679">Respiratory chain</keyword>
<evidence type="ECO:0000256" key="9">
    <source>
        <dbReference type="ARBA" id="ARBA00022714"/>
    </source>
</evidence>
<dbReference type="InterPro" id="IPR017941">
    <property type="entry name" value="Rieske_2Fe-2S"/>
</dbReference>
<evidence type="ECO:0000256" key="1">
    <source>
        <dbReference type="ARBA" id="ARBA00002494"/>
    </source>
</evidence>
<keyword evidence="5" id="KW-0813">Transport</keyword>
<keyword evidence="9" id="KW-0001">2Fe-2S</keyword>
<evidence type="ECO:0000256" key="13">
    <source>
        <dbReference type="ARBA" id="ARBA00023002"/>
    </source>
</evidence>
<proteinExistence type="inferred from homology"/>
<dbReference type="InterPro" id="IPR036922">
    <property type="entry name" value="Rieske_2Fe-2S_sf"/>
</dbReference>
<evidence type="ECO:0000313" key="23">
    <source>
        <dbReference type="EMBL" id="MBB5115344.1"/>
    </source>
</evidence>
<organism evidence="23 24">
    <name type="scientific">Micromonospora echinospora</name>
    <name type="common">Micromonospora purpurea</name>
    <dbReference type="NCBI Taxonomy" id="1877"/>
    <lineage>
        <taxon>Bacteria</taxon>
        <taxon>Bacillati</taxon>
        <taxon>Actinomycetota</taxon>
        <taxon>Actinomycetes</taxon>
        <taxon>Micromonosporales</taxon>
        <taxon>Micromonosporaceae</taxon>
        <taxon>Micromonospora</taxon>
    </lineage>
</organism>
<evidence type="ECO:0000256" key="8">
    <source>
        <dbReference type="ARBA" id="ARBA00022692"/>
    </source>
</evidence>
<evidence type="ECO:0000256" key="7">
    <source>
        <dbReference type="ARBA" id="ARBA00022660"/>
    </source>
</evidence>
<feature type="transmembrane region" description="Helical" evidence="21">
    <location>
        <begin position="96"/>
        <end position="118"/>
    </location>
</feature>
<keyword evidence="24" id="KW-1185">Reference proteome</keyword>
<dbReference type="GeneID" id="300295708"/>
<evidence type="ECO:0000256" key="12">
    <source>
        <dbReference type="ARBA" id="ARBA00022989"/>
    </source>
</evidence>
<dbReference type="InterPro" id="IPR045603">
    <property type="entry name" value="QcrA_N"/>
</dbReference>
<dbReference type="Pfam" id="PF19297">
    <property type="entry name" value="QcrA_N"/>
    <property type="match status" value="1"/>
</dbReference>
<keyword evidence="13" id="KW-0560">Oxidoreductase</keyword>
<gene>
    <name evidence="23" type="ORF">FHU28_005183</name>
</gene>
<comment type="subcellular location">
    <subcellularLocation>
        <location evidence="2">Cell membrane</location>
        <topology evidence="2">Multi-pass membrane protein</topology>
    </subcellularLocation>
</comment>
<reference evidence="23 24" key="1">
    <citation type="submission" date="2020-08" db="EMBL/GenBank/DDBJ databases">
        <title>Sequencing the genomes of 1000 actinobacteria strains.</title>
        <authorList>
            <person name="Klenk H.-P."/>
        </authorList>
    </citation>
    <scope>NUCLEOTIDE SEQUENCE [LARGE SCALE GENOMIC DNA]</scope>
    <source>
        <strain evidence="23 24">DSM 43036</strain>
    </source>
</reference>
<evidence type="ECO:0000256" key="15">
    <source>
        <dbReference type="ARBA" id="ARBA00023014"/>
    </source>
</evidence>
<evidence type="ECO:0000256" key="4">
    <source>
        <dbReference type="ARBA" id="ARBA00015816"/>
    </source>
</evidence>
<dbReference type="PANTHER" id="PTHR10134">
    <property type="entry name" value="CYTOCHROME B-C1 COMPLEX SUBUNIT RIESKE, MITOCHONDRIAL"/>
    <property type="match status" value="1"/>
</dbReference>
<keyword evidence="16 21" id="KW-0472">Membrane</keyword>
<keyword evidence="8 21" id="KW-0812">Transmembrane</keyword>
<evidence type="ECO:0000259" key="22">
    <source>
        <dbReference type="PROSITE" id="PS51296"/>
    </source>
</evidence>
<comment type="function">
    <text evidence="1">Iron-sulfur subunit of the cytochrome bc1 complex, an essential component of the respiratory electron transport chain required for ATP synthesis. The bc1 complex catalyzes the oxidation of menaquinol and the reduction of cytochrome c in the respiratory chain. The bc1 complex operates through a Q-cycle mechanism that couples electron transfer to generation of the proton gradient that drives ATP synthesis.</text>
</comment>
<dbReference type="Pfam" id="PF00355">
    <property type="entry name" value="Rieske"/>
    <property type="match status" value="1"/>
</dbReference>
<keyword evidence="12 21" id="KW-1133">Transmembrane helix</keyword>
<keyword evidence="10" id="KW-0479">Metal-binding</keyword>
<keyword evidence="15" id="KW-0411">Iron-sulfur</keyword>
<evidence type="ECO:0000256" key="11">
    <source>
        <dbReference type="ARBA" id="ARBA00022982"/>
    </source>
</evidence>
<evidence type="ECO:0000256" key="5">
    <source>
        <dbReference type="ARBA" id="ARBA00022448"/>
    </source>
</evidence>
<evidence type="ECO:0000256" key="19">
    <source>
        <dbReference type="ARBA" id="ARBA00032409"/>
    </source>
</evidence>
<dbReference type="SUPFAM" id="SSF50022">
    <property type="entry name" value="ISP domain"/>
    <property type="match status" value="1"/>
</dbReference>
<keyword evidence="11" id="KW-0249">Electron transport</keyword>
<feature type="domain" description="Rieske" evidence="22">
    <location>
        <begin position="279"/>
        <end position="345"/>
    </location>
</feature>
<dbReference type="CDD" id="cd03467">
    <property type="entry name" value="Rieske"/>
    <property type="match status" value="1"/>
</dbReference>
<evidence type="ECO:0000313" key="24">
    <source>
        <dbReference type="Proteomes" id="UP000618986"/>
    </source>
</evidence>
<evidence type="ECO:0000256" key="3">
    <source>
        <dbReference type="ARBA" id="ARBA00010651"/>
    </source>
</evidence>
<evidence type="ECO:0000256" key="20">
    <source>
        <dbReference type="SAM" id="MobiDB-lite"/>
    </source>
</evidence>
<dbReference type="EMBL" id="JACHJC010000001">
    <property type="protein sequence ID" value="MBB5115344.1"/>
    <property type="molecule type" value="Genomic_DNA"/>
</dbReference>
<evidence type="ECO:0000256" key="6">
    <source>
        <dbReference type="ARBA" id="ARBA00022475"/>
    </source>
</evidence>
<feature type="transmembrane region" description="Helical" evidence="21">
    <location>
        <begin position="61"/>
        <end position="84"/>
    </location>
</feature>
<name>A0ABR6MIY6_MICEC</name>
<evidence type="ECO:0000256" key="17">
    <source>
        <dbReference type="ARBA" id="ARBA00023157"/>
    </source>
</evidence>
<dbReference type="Gene3D" id="2.102.10.10">
    <property type="entry name" value="Rieske [2Fe-2S] iron-sulphur domain"/>
    <property type="match status" value="1"/>
</dbReference>
<dbReference type="Proteomes" id="UP000618986">
    <property type="component" value="Unassembled WGS sequence"/>
</dbReference>